<dbReference type="Proteomes" id="UP000237966">
    <property type="component" value="Unassembled WGS sequence"/>
</dbReference>
<evidence type="ECO:0000313" key="4">
    <source>
        <dbReference type="Proteomes" id="UP000237966"/>
    </source>
</evidence>
<organism evidence="1 3">
    <name type="scientific">Rathayibacter toxicus</name>
    <dbReference type="NCBI Taxonomy" id="145458"/>
    <lineage>
        <taxon>Bacteria</taxon>
        <taxon>Bacillati</taxon>
        <taxon>Actinomycetota</taxon>
        <taxon>Actinomycetes</taxon>
        <taxon>Micrococcales</taxon>
        <taxon>Microbacteriaceae</taxon>
        <taxon>Rathayibacter</taxon>
    </lineage>
</organism>
<comment type="caution">
    <text evidence="1">The sequence shown here is derived from an EMBL/GenBank/DDBJ whole genome shotgun (WGS) entry which is preliminary data.</text>
</comment>
<dbReference type="EMBL" id="PSWU01000007">
    <property type="protein sequence ID" value="PPI15369.1"/>
    <property type="molecule type" value="Genomic_DNA"/>
</dbReference>
<dbReference type="Proteomes" id="UP000052979">
    <property type="component" value="Unassembled WGS sequence"/>
</dbReference>
<reference evidence="2 4" key="2">
    <citation type="submission" date="2018-02" db="EMBL/GenBank/DDBJ databases">
        <title>Bacteriophage NCPPB3778 and a type I-E CRISPR drive the evolution of the US Biological Select Agent, Rathayibacter toxicus.</title>
        <authorList>
            <person name="Davis E.W.II."/>
            <person name="Tabima J.F."/>
            <person name="Weisberg A.J."/>
            <person name="Lopes L.D."/>
            <person name="Wiseman M.S."/>
            <person name="Wiseman M.S."/>
            <person name="Pupko T."/>
            <person name="Belcher M.S."/>
            <person name="Sechler A.J."/>
            <person name="Tancos M.A."/>
            <person name="Schroeder B.K."/>
            <person name="Murray T.D."/>
            <person name="Luster D.G."/>
            <person name="Schneider W.L."/>
            <person name="Rogers E."/>
            <person name="Andreote F.D."/>
            <person name="Grunwald N.J."/>
            <person name="Putnam M.L."/>
            <person name="Chang J.H."/>
        </authorList>
    </citation>
    <scope>NUCLEOTIDE SEQUENCE [LARGE SCALE GENOMIC DNA]</scope>
    <source>
        <strain evidence="2 4">FH99</strain>
    </source>
</reference>
<gene>
    <name evidence="2" type="ORF">C5C51_06270</name>
    <name evidence="1" type="ORF">VT73_06985</name>
</gene>
<dbReference type="AlphaFoldDB" id="A0A0U1PSS6"/>
<dbReference type="EMBL" id="LBFI01000044">
    <property type="protein sequence ID" value="KKM45366.1"/>
    <property type="molecule type" value="Genomic_DNA"/>
</dbReference>
<keyword evidence="3" id="KW-1185">Reference proteome</keyword>
<proteinExistence type="predicted"/>
<evidence type="ECO:0000313" key="1">
    <source>
        <dbReference type="EMBL" id="KKM45366.1"/>
    </source>
</evidence>
<evidence type="ECO:0000313" key="3">
    <source>
        <dbReference type="Proteomes" id="UP000052979"/>
    </source>
</evidence>
<accession>A0A0U1PSS6</accession>
<dbReference type="RefSeq" id="WP_027691374.1">
    <property type="nucleotide sequence ID" value="NZ_CP037980.1"/>
</dbReference>
<dbReference type="KEGG" id="rtc:APU90_10600"/>
<reference evidence="1 3" key="1">
    <citation type="submission" date="2015-04" db="EMBL/GenBank/DDBJ databases">
        <title>Draft genome sequence of Rathayibacter toxicus strain FH-142 (AKA 70134 or CS 32), a Western Australian isolate.</title>
        <authorList>
            <consortium name="Consortium for Microbial Forensics and Genomics (microFORGE)"/>
            <person name="Knight B.M."/>
            <person name="Roberts D.P."/>
            <person name="Lin D."/>
            <person name="Hari K."/>
            <person name="Fletcher J."/>
            <person name="Melcher U."/>
            <person name="Blagden T."/>
            <person name="Luster D.G."/>
            <person name="Sechler A.J."/>
            <person name="Schneider W.L."/>
            <person name="Winegar R.A."/>
        </authorList>
    </citation>
    <scope>NUCLEOTIDE SEQUENCE [LARGE SCALE GENOMIC DNA]</scope>
    <source>
        <strain evidence="1 3">FH142</strain>
    </source>
</reference>
<protein>
    <submittedName>
        <fullName evidence="1">Uncharacterized protein</fullName>
    </submittedName>
</protein>
<dbReference type="PATRIC" id="fig|145458.8.peg.1606"/>
<name>A0A0U1PSS6_9MICO</name>
<evidence type="ECO:0000313" key="2">
    <source>
        <dbReference type="EMBL" id="PPI15369.1"/>
    </source>
</evidence>
<sequence>MRTATSFVDLSPHDIVLYGGKARTSRQSSNATQGVRTADASRLFFCDKSFRRVTNTGMVLVVIIGL</sequence>